<dbReference type="AlphaFoldDB" id="A0AAE3G6W9"/>
<dbReference type="PROSITE" id="PS51257">
    <property type="entry name" value="PROKAR_LIPOPROTEIN"/>
    <property type="match status" value="1"/>
</dbReference>
<name>A0AAE3G6W9_9GAMM</name>
<organism evidence="1 2">
    <name type="scientific">Natronocella acetinitrilica</name>
    <dbReference type="NCBI Taxonomy" id="414046"/>
    <lineage>
        <taxon>Bacteria</taxon>
        <taxon>Pseudomonadati</taxon>
        <taxon>Pseudomonadota</taxon>
        <taxon>Gammaproteobacteria</taxon>
        <taxon>Chromatiales</taxon>
        <taxon>Ectothiorhodospiraceae</taxon>
        <taxon>Natronocella</taxon>
    </lineage>
</organism>
<dbReference type="RefSeq" id="WP_253479020.1">
    <property type="nucleotide sequence ID" value="NZ_JALJXV010000006.1"/>
</dbReference>
<accession>A0AAE3G6W9</accession>
<sequence length="580" mass="61326">MMKKESTGMRIKQFGFAGIGLAGALALAGCLSASDQDDGSNSGSRYQMSGAVVDGRVAGAVVWVDLNDNGRLDGSEPSALTDRFGFYSYRPEIRNSQGETVAAARDYCREGPARHCLRMRPGTISADTVTVRAIGGFDLATQQPLSGVLSTQRGKPRRNDGDNLAAGVITPGTSLGLTDDQVLLALDDIETAQLLVADFYAEIEAVLEGDLLPASATTAALFSLSLNELVRLLLQALEAEGVDVDAAARVAYDAIATTWQEFQAATPDLLLSDLLKDADAINAIAEEIRSRVSGAMTGQALASRVTIQRSIITAEPQAPMATQPTDLVELLLTSRSLAALLGQDGVNGTQSAPAFGDQTQIDTLAQNVSALVDAIKHELNGGELDRVTSESLKIAVTGRDLINQTLTPEDLEEIAGFATLPRILPEEIDGTYLWVTAVENDQLRGLASLFFLPGDEPGAGDMRGCIAYAESGPLGDPDAEVLYLEDAGWARLNGATLQLDLPLLSGRDRSVTMQVLGGDNDDMPEAFRLAYRGSTLEWNVQDAESAGFVDSPKVFADYAADGLSPPASRADCRALIQAAD</sequence>
<evidence type="ECO:0000313" key="1">
    <source>
        <dbReference type="EMBL" id="MCP1675508.1"/>
    </source>
</evidence>
<keyword evidence="2" id="KW-1185">Reference proteome</keyword>
<evidence type="ECO:0008006" key="3">
    <source>
        <dbReference type="Google" id="ProtNLM"/>
    </source>
</evidence>
<dbReference type="EMBL" id="JALJXV010000006">
    <property type="protein sequence ID" value="MCP1675508.1"/>
    <property type="molecule type" value="Genomic_DNA"/>
</dbReference>
<evidence type="ECO:0000313" key="2">
    <source>
        <dbReference type="Proteomes" id="UP001205843"/>
    </source>
</evidence>
<dbReference type="Proteomes" id="UP001205843">
    <property type="component" value="Unassembled WGS sequence"/>
</dbReference>
<gene>
    <name evidence="1" type="ORF">J2T57_002658</name>
</gene>
<comment type="caution">
    <text evidence="1">The sequence shown here is derived from an EMBL/GenBank/DDBJ whole genome shotgun (WGS) entry which is preliminary data.</text>
</comment>
<protein>
    <recommendedName>
        <fullName evidence="3">SD-repeat containing protein B domain-containing protein</fullName>
    </recommendedName>
</protein>
<reference evidence="1" key="1">
    <citation type="submission" date="2022-03" db="EMBL/GenBank/DDBJ databases">
        <title>Genomic Encyclopedia of Type Strains, Phase III (KMG-III): the genomes of soil and plant-associated and newly described type strains.</title>
        <authorList>
            <person name="Whitman W."/>
        </authorList>
    </citation>
    <scope>NUCLEOTIDE SEQUENCE</scope>
    <source>
        <strain evidence="1">ANL 6-2</strain>
    </source>
</reference>
<proteinExistence type="predicted"/>